<dbReference type="SMART" id="SM00387">
    <property type="entry name" value="HATPase_c"/>
    <property type="match status" value="1"/>
</dbReference>
<proteinExistence type="predicted"/>
<evidence type="ECO:0000256" key="8">
    <source>
        <dbReference type="ARBA" id="ARBA00023012"/>
    </source>
</evidence>
<evidence type="ECO:0000256" key="6">
    <source>
        <dbReference type="ARBA" id="ARBA00022777"/>
    </source>
</evidence>
<dbReference type="Pfam" id="PF02518">
    <property type="entry name" value="HATPase_c"/>
    <property type="match status" value="1"/>
</dbReference>
<dbReference type="InterPro" id="IPR011712">
    <property type="entry name" value="Sig_transdc_His_kin_sub3_dim/P"/>
</dbReference>
<dbReference type="CDD" id="cd16917">
    <property type="entry name" value="HATPase_UhpB-NarQ-NarX-like"/>
    <property type="match status" value="1"/>
</dbReference>
<organism evidence="11 12">
    <name type="scientific">Nonomuraea purpurea</name>
    <dbReference type="NCBI Taxonomy" id="1849276"/>
    <lineage>
        <taxon>Bacteria</taxon>
        <taxon>Bacillati</taxon>
        <taxon>Actinomycetota</taxon>
        <taxon>Actinomycetes</taxon>
        <taxon>Streptosporangiales</taxon>
        <taxon>Streptosporangiaceae</taxon>
        <taxon>Nonomuraea</taxon>
    </lineage>
</organism>
<evidence type="ECO:0000256" key="7">
    <source>
        <dbReference type="ARBA" id="ARBA00022840"/>
    </source>
</evidence>
<keyword evidence="12" id="KW-1185">Reference proteome</keyword>
<keyword evidence="7" id="KW-0067">ATP-binding</keyword>
<feature type="domain" description="Histidine kinase/HSP90-like ATPase" evidence="10">
    <location>
        <begin position="320"/>
        <end position="414"/>
    </location>
</feature>
<evidence type="ECO:0000256" key="9">
    <source>
        <dbReference type="SAM" id="Phobius"/>
    </source>
</evidence>
<dbReference type="RefSeq" id="WP_379532001.1">
    <property type="nucleotide sequence ID" value="NZ_JBHSBI010000019.1"/>
</dbReference>
<dbReference type="InterPro" id="IPR050482">
    <property type="entry name" value="Sensor_HK_TwoCompSys"/>
</dbReference>
<gene>
    <name evidence="11" type="ORF">ACFOY2_32920</name>
</gene>
<dbReference type="Gene3D" id="1.20.5.1930">
    <property type="match status" value="1"/>
</dbReference>
<keyword evidence="9" id="KW-0472">Membrane</keyword>
<evidence type="ECO:0000256" key="3">
    <source>
        <dbReference type="ARBA" id="ARBA00022553"/>
    </source>
</evidence>
<comment type="caution">
    <text evidence="11">The sequence shown here is derived from an EMBL/GenBank/DDBJ whole genome shotgun (WGS) entry which is preliminary data.</text>
</comment>
<comment type="catalytic activity">
    <reaction evidence="1">
        <text>ATP + protein L-histidine = ADP + protein N-phospho-L-histidine.</text>
        <dbReference type="EC" id="2.7.13.3"/>
    </reaction>
</comment>
<evidence type="ECO:0000259" key="10">
    <source>
        <dbReference type="SMART" id="SM00387"/>
    </source>
</evidence>
<feature type="transmembrane region" description="Helical" evidence="9">
    <location>
        <begin position="48"/>
        <end position="66"/>
    </location>
</feature>
<evidence type="ECO:0000256" key="1">
    <source>
        <dbReference type="ARBA" id="ARBA00000085"/>
    </source>
</evidence>
<evidence type="ECO:0000256" key="2">
    <source>
        <dbReference type="ARBA" id="ARBA00012438"/>
    </source>
</evidence>
<keyword evidence="9" id="KW-0812">Transmembrane</keyword>
<keyword evidence="8" id="KW-0902">Two-component regulatory system</keyword>
<name>A0ABV8GDS7_9ACTN</name>
<dbReference type="PANTHER" id="PTHR24421:SF10">
    <property type="entry name" value="NITRATE_NITRITE SENSOR PROTEIN NARQ"/>
    <property type="match status" value="1"/>
</dbReference>
<dbReference type="InterPro" id="IPR003594">
    <property type="entry name" value="HATPase_dom"/>
</dbReference>
<dbReference type="Pfam" id="PF13796">
    <property type="entry name" value="Sensor"/>
    <property type="match status" value="1"/>
</dbReference>
<sequence>MRKGTWMGTPERAGRELAYVLTLPLTAAAGLVYLLVVAMGVMGSASGLGLPLLALCVPGARGLGAANRRLARLAGAPVAGPAPLRLPAGLFNRLGTALGDAAGWRAIIHSLVRLPAAVLAFAAAGGLWGLGALLLTCPLWWQAALVPALRPAGWPGALTASAIGLVLLLAAPAGVHLALGPERMLARTLLGPAPAATRIRTLEETRALAVDDAAAALRRVERDLHDGTAARLLTLAMSLDMVREELAEAGRSPRLDRARALLEGAHHTAKESLAELTDLIRGIHPPALDNGLEVALTTLAARSPLTVALDADLPQRPSPAVETIAFYCTAELLANVAKHSGARRAEVQLRARDGRLRLRVSDDGDGGAAISPATGTGTGLRGLADRVRVVDGTLGLHSPPGGPTVVTVDLPLRA</sequence>
<evidence type="ECO:0000256" key="4">
    <source>
        <dbReference type="ARBA" id="ARBA00022679"/>
    </source>
</evidence>
<feature type="transmembrane region" description="Helical" evidence="9">
    <location>
        <begin position="20"/>
        <end position="42"/>
    </location>
</feature>
<dbReference type="Gene3D" id="3.30.565.10">
    <property type="entry name" value="Histidine kinase-like ATPase, C-terminal domain"/>
    <property type="match status" value="1"/>
</dbReference>
<dbReference type="EMBL" id="JBHSBI010000019">
    <property type="protein sequence ID" value="MFC4012077.1"/>
    <property type="molecule type" value="Genomic_DNA"/>
</dbReference>
<protein>
    <recommendedName>
        <fullName evidence="2">histidine kinase</fullName>
        <ecNumber evidence="2">2.7.13.3</ecNumber>
    </recommendedName>
</protein>
<dbReference type="InterPro" id="IPR036890">
    <property type="entry name" value="HATPase_C_sf"/>
</dbReference>
<keyword evidence="4" id="KW-0808">Transferase</keyword>
<dbReference type="InterPro" id="IPR025828">
    <property type="entry name" value="Put_sensor_dom"/>
</dbReference>
<dbReference type="SUPFAM" id="SSF55874">
    <property type="entry name" value="ATPase domain of HSP90 chaperone/DNA topoisomerase II/histidine kinase"/>
    <property type="match status" value="1"/>
</dbReference>
<dbReference type="EC" id="2.7.13.3" evidence="2"/>
<keyword evidence="6 11" id="KW-0418">Kinase</keyword>
<feature type="transmembrane region" description="Helical" evidence="9">
    <location>
        <begin position="114"/>
        <end position="141"/>
    </location>
</feature>
<accession>A0ABV8GDS7</accession>
<evidence type="ECO:0000256" key="5">
    <source>
        <dbReference type="ARBA" id="ARBA00022741"/>
    </source>
</evidence>
<dbReference type="Pfam" id="PF07730">
    <property type="entry name" value="HisKA_3"/>
    <property type="match status" value="1"/>
</dbReference>
<reference evidence="12" key="1">
    <citation type="journal article" date="2019" name="Int. J. Syst. Evol. Microbiol.">
        <title>The Global Catalogue of Microorganisms (GCM) 10K type strain sequencing project: providing services to taxonomists for standard genome sequencing and annotation.</title>
        <authorList>
            <consortium name="The Broad Institute Genomics Platform"/>
            <consortium name="The Broad Institute Genome Sequencing Center for Infectious Disease"/>
            <person name="Wu L."/>
            <person name="Ma J."/>
        </authorList>
    </citation>
    <scope>NUCLEOTIDE SEQUENCE [LARGE SCALE GENOMIC DNA]</scope>
    <source>
        <strain evidence="12">TBRC 1276</strain>
    </source>
</reference>
<dbReference type="GO" id="GO:0016301">
    <property type="term" value="F:kinase activity"/>
    <property type="evidence" value="ECO:0007669"/>
    <property type="project" value="UniProtKB-KW"/>
</dbReference>
<keyword evidence="3" id="KW-0597">Phosphoprotein</keyword>
<keyword evidence="9" id="KW-1133">Transmembrane helix</keyword>
<evidence type="ECO:0000313" key="11">
    <source>
        <dbReference type="EMBL" id="MFC4012077.1"/>
    </source>
</evidence>
<dbReference type="Proteomes" id="UP001595851">
    <property type="component" value="Unassembled WGS sequence"/>
</dbReference>
<feature type="transmembrane region" description="Helical" evidence="9">
    <location>
        <begin position="153"/>
        <end position="179"/>
    </location>
</feature>
<dbReference type="PANTHER" id="PTHR24421">
    <property type="entry name" value="NITRATE/NITRITE SENSOR PROTEIN NARX-RELATED"/>
    <property type="match status" value="1"/>
</dbReference>
<evidence type="ECO:0000313" key="12">
    <source>
        <dbReference type="Proteomes" id="UP001595851"/>
    </source>
</evidence>
<keyword evidence="5" id="KW-0547">Nucleotide-binding</keyword>